<dbReference type="WBParaSite" id="MCU_010718-RA">
    <property type="protein sequence ID" value="MCU_010718-RA"/>
    <property type="gene ID" value="MCU_010718"/>
</dbReference>
<dbReference type="AlphaFoldDB" id="A0A5K3FRD4"/>
<sequence length="147" mass="16045">MRDHLASANPVSLCVPMACEVDKQPKRNTTEVQYIISGVASGVDSDGRRLTCGSGSGVTDSSHIGVNPLVEGEKHAMLATSWDRGCDFWPCGVTWALNDAPRTESQSAHEFSFSIAAPRNGPMGEQDDDYKDKYRPCFPFYARPVCD</sequence>
<reference evidence="1" key="1">
    <citation type="submission" date="2019-11" db="UniProtKB">
        <authorList>
            <consortium name="WormBaseParasite"/>
        </authorList>
    </citation>
    <scope>IDENTIFICATION</scope>
</reference>
<name>A0A5K3FRD4_MESCO</name>
<organism evidence="1">
    <name type="scientific">Mesocestoides corti</name>
    <name type="common">Flatworm</name>
    <dbReference type="NCBI Taxonomy" id="53468"/>
    <lineage>
        <taxon>Eukaryota</taxon>
        <taxon>Metazoa</taxon>
        <taxon>Spiralia</taxon>
        <taxon>Lophotrochozoa</taxon>
        <taxon>Platyhelminthes</taxon>
        <taxon>Cestoda</taxon>
        <taxon>Eucestoda</taxon>
        <taxon>Cyclophyllidea</taxon>
        <taxon>Mesocestoididae</taxon>
        <taxon>Mesocestoides</taxon>
    </lineage>
</organism>
<proteinExistence type="predicted"/>
<evidence type="ECO:0000313" key="1">
    <source>
        <dbReference type="WBParaSite" id="MCU_010718-RA"/>
    </source>
</evidence>
<protein>
    <submittedName>
        <fullName evidence="1">Uncharacterized protein</fullName>
    </submittedName>
</protein>
<accession>A0A5K3FRD4</accession>